<dbReference type="EMBL" id="FLQZ01000043">
    <property type="protein sequence ID" value="SBT13519.1"/>
    <property type="molecule type" value="Genomic_DNA"/>
</dbReference>
<sequence length="235" mass="27292">MNFRDPNLILVKRYRGGKCSHYQVSAVTRSEITLKDIEHGGHFSFATGQLESHIQKGRLAAVTKDTLPETVFVNPVGKKAKSQKTNRELEYEKVMERRYAYVRGVLDSDVPAYTEKRLVPWLTAFSETIDDANPPSWRTLAEWVSVYVKSGWQKKVLKPAHARKGNRTQYLDDEVERLLLMVVRDHSLKQIRVNYTQAHNDFLERVKKLNKQRSKQGLELVKASSYRTTVNRFQR</sequence>
<keyword evidence="2" id="KW-1185">Reference proteome</keyword>
<organism evidence="1 2">
    <name type="scientific">Vibrio celticus</name>
    <dbReference type="NCBI Taxonomy" id="446372"/>
    <lineage>
        <taxon>Bacteria</taxon>
        <taxon>Pseudomonadati</taxon>
        <taxon>Pseudomonadota</taxon>
        <taxon>Gammaproteobacteria</taxon>
        <taxon>Vibrionales</taxon>
        <taxon>Vibrionaceae</taxon>
        <taxon>Vibrio</taxon>
    </lineage>
</organism>
<dbReference type="Proteomes" id="UP000092819">
    <property type="component" value="Unassembled WGS sequence"/>
</dbReference>
<reference evidence="2" key="1">
    <citation type="submission" date="2016-06" db="EMBL/GenBank/DDBJ databases">
        <authorList>
            <person name="Rodrigo-Torres L."/>
            <person name="Arahal D.R."/>
        </authorList>
    </citation>
    <scope>NUCLEOTIDE SEQUENCE [LARGE SCALE GENOMIC DNA]</scope>
    <source>
        <strain evidence="2">CECT 7224</strain>
    </source>
</reference>
<dbReference type="RefSeq" id="WP_065676522.1">
    <property type="nucleotide sequence ID" value="NZ_AP025463.1"/>
</dbReference>
<accession>A0A1C3JEG9</accession>
<protein>
    <submittedName>
        <fullName evidence="1">Uncharacterized protein</fullName>
    </submittedName>
</protein>
<gene>
    <name evidence="1" type="ORF">VCE7224_02268</name>
</gene>
<name>A0A1C3JEG9_9VIBR</name>
<evidence type="ECO:0000313" key="2">
    <source>
        <dbReference type="Proteomes" id="UP000092819"/>
    </source>
</evidence>
<evidence type="ECO:0000313" key="1">
    <source>
        <dbReference type="EMBL" id="SBT13519.1"/>
    </source>
</evidence>
<proteinExistence type="predicted"/>
<dbReference type="AlphaFoldDB" id="A0A1C3JEG9"/>